<evidence type="ECO:0000256" key="6">
    <source>
        <dbReference type="ARBA" id="ARBA00022980"/>
    </source>
</evidence>
<dbReference type="InterPro" id="IPR004389">
    <property type="entry name" value="Ribosomal_uL18_bac-type"/>
</dbReference>
<evidence type="ECO:0000256" key="8">
    <source>
        <dbReference type="ARBA" id="ARBA00035303"/>
    </source>
</evidence>
<keyword evidence="4" id="KW-0699">rRNA-binding</keyword>
<evidence type="ECO:0000256" key="1">
    <source>
        <dbReference type="ARBA" id="ARBA00003898"/>
    </source>
</evidence>
<name>J7F686_PORUM</name>
<dbReference type="SUPFAM" id="SSF53137">
    <property type="entry name" value="Translational machinery components"/>
    <property type="match status" value="1"/>
</dbReference>
<dbReference type="InterPro" id="IPR057268">
    <property type="entry name" value="Ribosomal_L18"/>
</dbReference>
<keyword evidence="10" id="KW-0934">Plastid</keyword>
<comment type="similarity">
    <text evidence="2">Belongs to the universal ribosomal protein uL18 family.</text>
</comment>
<keyword evidence="12" id="KW-1185">Reference proteome</keyword>
<sequence length="120" mass="13192">MKINSKQTRIHKHRRVRKKVRGTASRPRLCVFRSNKHIYAQVIDDTKGITLVAASSVNLNSQSSIALGSNCEASRSVGKTLAERSIKEGIETVVFDRGGKLYHGRVKALAKAAKEAGMVF</sequence>
<dbReference type="HAMAP" id="MF_01337_B">
    <property type="entry name" value="Ribosomal_uL18_B"/>
    <property type="match status" value="1"/>
</dbReference>
<dbReference type="EMBL" id="MF385003">
    <property type="protein sequence ID" value="ASN78772.1"/>
    <property type="molecule type" value="Genomic_DNA"/>
</dbReference>
<evidence type="ECO:0000256" key="4">
    <source>
        <dbReference type="ARBA" id="ARBA00022730"/>
    </source>
</evidence>
<proteinExistence type="inferred from homology"/>
<dbReference type="PANTHER" id="PTHR12899">
    <property type="entry name" value="39S RIBOSOMAL PROTEIN L18, MITOCHONDRIAL"/>
    <property type="match status" value="1"/>
</dbReference>
<reference evidence="10" key="1">
    <citation type="journal article" date="2012" name="Mol. Phylogenet. Evol.">
        <title>Relative rates of evolution among the three genetic compartments of the red alga Porphyra differ from those of green plants and do not correlate with genome architecture.</title>
        <authorList>
            <person name="Smith D.R."/>
            <person name="Hua J."/>
            <person name="Lee R.W."/>
            <person name="Keeling P.J."/>
        </authorList>
    </citation>
    <scope>NUCLEOTIDE SEQUENCE</scope>
</reference>
<dbReference type="FunFam" id="3.30.420.100:FF:000001">
    <property type="entry name" value="50S ribosomal protein L18"/>
    <property type="match status" value="1"/>
</dbReference>
<dbReference type="AlphaFoldDB" id="J7F686"/>
<dbReference type="EMBL" id="JQ408795">
    <property type="protein sequence ID" value="AFC39968.1"/>
    <property type="molecule type" value="Genomic_DNA"/>
</dbReference>
<accession>J7F686</accession>
<dbReference type="PANTHER" id="PTHR12899:SF3">
    <property type="entry name" value="LARGE RIBOSOMAL SUBUNIT PROTEIN UL18M"/>
    <property type="match status" value="1"/>
</dbReference>
<dbReference type="GO" id="GO:1990904">
    <property type="term" value="C:ribonucleoprotein complex"/>
    <property type="evidence" value="ECO:0007669"/>
    <property type="project" value="UniProtKB-KW"/>
</dbReference>
<evidence type="ECO:0000256" key="5">
    <source>
        <dbReference type="ARBA" id="ARBA00022884"/>
    </source>
</evidence>
<dbReference type="NCBIfam" id="TIGR00060">
    <property type="entry name" value="L18_bact"/>
    <property type="match status" value="1"/>
</dbReference>
<dbReference type="GO" id="GO:0005737">
    <property type="term" value="C:cytoplasm"/>
    <property type="evidence" value="ECO:0007669"/>
    <property type="project" value="UniProtKB-ARBA"/>
</dbReference>
<dbReference type="Proteomes" id="UP000218209">
    <property type="component" value="Chloroplast Pltd"/>
</dbReference>
<evidence type="ECO:0000256" key="2">
    <source>
        <dbReference type="ARBA" id="ARBA00007116"/>
    </source>
</evidence>
<gene>
    <name evidence="10" type="primary">rpl18</name>
</gene>
<dbReference type="Pfam" id="PF00861">
    <property type="entry name" value="Ribosomal_L18p"/>
    <property type="match status" value="1"/>
</dbReference>
<evidence type="ECO:0000256" key="7">
    <source>
        <dbReference type="ARBA" id="ARBA00023274"/>
    </source>
</evidence>
<dbReference type="GO" id="GO:0005840">
    <property type="term" value="C:ribosome"/>
    <property type="evidence" value="ECO:0007669"/>
    <property type="project" value="UniProtKB-KW"/>
</dbReference>
<comment type="function">
    <text evidence="1">Binds 5S rRNA, forms part of the central protuberance of the 50S subunit.</text>
</comment>
<comment type="subunit">
    <text evidence="3">Part of the 50S ribosomal subunit; contacts the 5S rRNA.</text>
</comment>
<evidence type="ECO:0000313" key="11">
    <source>
        <dbReference type="EMBL" id="ASN78772.1"/>
    </source>
</evidence>
<dbReference type="InterPro" id="IPR005484">
    <property type="entry name" value="Ribosomal_uL18_bac/plant/anim"/>
</dbReference>
<dbReference type="CDD" id="cd00432">
    <property type="entry name" value="Ribosomal_L18_L5e"/>
    <property type="match status" value="1"/>
</dbReference>
<reference evidence="11 12" key="2">
    <citation type="journal article" date="2017" name="Proc. Natl. Acad. Sci. U.S.A.">
        <title>Insights into the red algae and eukaryotic evolution from the genome of Porphyra umbilicalis (Bangiophyceae, Rhodophyta).</title>
        <authorList>
            <person name="Brawley S.H."/>
            <person name="Blouin N.A."/>
            <person name="Ficko-Blean E."/>
            <person name="Wheeler G.L."/>
            <person name="Lohr M."/>
            <person name="Goodson H.V."/>
            <person name="Jenkins J.W."/>
            <person name="Blaby-Haas C.E."/>
            <person name="Helliwell K.E."/>
            <person name="Chan C.X."/>
            <person name="Marriage T.N."/>
            <person name="Bhattacharya D."/>
            <person name="Klein A.S."/>
            <person name="Badis Y."/>
            <person name="Brodie J."/>
            <person name="Cao Y."/>
            <person name="Collen J."/>
            <person name="Dittami S.M."/>
            <person name="Gachon C.M.M."/>
            <person name="Green B.R."/>
            <person name="Karpowicz S.J."/>
            <person name="Kim J.W."/>
            <person name="Kudahl U.J."/>
            <person name="Lin S."/>
            <person name="Michel G."/>
            <person name="Mittag M."/>
            <person name="Olson B.J.S.C."/>
            <person name="Pangilinan J.L."/>
            <person name="Peng Y."/>
            <person name="Qiu H."/>
            <person name="Shu S."/>
            <person name="Singer J.T."/>
            <person name="Smith A.G."/>
            <person name="Sprecher B.N."/>
            <person name="Wagner V."/>
            <person name="Wang W."/>
            <person name="Wang Z.Y."/>
            <person name="Yan J."/>
            <person name="Yarish C."/>
            <person name="Zauner-Riek S."/>
            <person name="Zhuang Y."/>
            <person name="Zou Y."/>
            <person name="Lindquist E.A."/>
            <person name="Grimwood J."/>
            <person name="Barry K.W."/>
            <person name="Rokhsar D.S."/>
            <person name="Schmutz J."/>
            <person name="Stiller J.W."/>
            <person name="Grossman A.R."/>
            <person name="Prochnik S.E."/>
        </authorList>
    </citation>
    <scope>NUCLEOTIDE SEQUENCE [LARGE SCALE GENOMIC DNA]</scope>
</reference>
<organism evidence="10">
    <name type="scientific">Porphyra umbilicalis</name>
    <name type="common">Purple laver</name>
    <name type="synonym">Red alga</name>
    <dbReference type="NCBI Taxonomy" id="2786"/>
    <lineage>
        <taxon>Eukaryota</taxon>
        <taxon>Rhodophyta</taxon>
        <taxon>Bangiophyceae</taxon>
        <taxon>Bangiales</taxon>
        <taxon>Bangiaceae</taxon>
        <taxon>Porphyra</taxon>
    </lineage>
</organism>
<evidence type="ECO:0000313" key="12">
    <source>
        <dbReference type="Proteomes" id="UP000218209"/>
    </source>
</evidence>
<dbReference type="RefSeq" id="YP_009413311.1">
    <property type="nucleotide sequence ID" value="NC_035573.1"/>
</dbReference>
<protein>
    <recommendedName>
        <fullName evidence="8">Large ribosomal subunit protein uL18c</fullName>
    </recommendedName>
    <alternativeName>
        <fullName evidence="9">50S ribosomal protein L18, chloroplastic</fullName>
    </alternativeName>
</protein>
<dbReference type="Gene3D" id="3.30.420.100">
    <property type="match status" value="1"/>
</dbReference>
<evidence type="ECO:0000313" key="10">
    <source>
        <dbReference type="EMBL" id="AFC39968.1"/>
    </source>
</evidence>
<dbReference type="GeneID" id="33873581"/>
<keyword evidence="11" id="KW-0150">Chloroplast</keyword>
<dbReference type="GO" id="GO:0006412">
    <property type="term" value="P:translation"/>
    <property type="evidence" value="ECO:0007669"/>
    <property type="project" value="InterPro"/>
</dbReference>
<dbReference type="GO" id="GO:0008097">
    <property type="term" value="F:5S rRNA binding"/>
    <property type="evidence" value="ECO:0007669"/>
    <property type="project" value="TreeGrafter"/>
</dbReference>
<dbReference type="GO" id="GO:0003735">
    <property type="term" value="F:structural constituent of ribosome"/>
    <property type="evidence" value="ECO:0007669"/>
    <property type="project" value="InterPro"/>
</dbReference>
<evidence type="ECO:0000256" key="3">
    <source>
        <dbReference type="ARBA" id="ARBA00011505"/>
    </source>
</evidence>
<keyword evidence="7" id="KW-0687">Ribonucleoprotein</keyword>
<keyword evidence="5" id="KW-0694">RNA-binding</keyword>
<dbReference type="OrthoDB" id="1932324at2759"/>
<geneLocation type="plastid" evidence="10"/>
<evidence type="ECO:0000256" key="9">
    <source>
        <dbReference type="ARBA" id="ARBA00035346"/>
    </source>
</evidence>
<keyword evidence="6 10" id="KW-0689">Ribosomal protein</keyword>